<reference evidence="1" key="1">
    <citation type="submission" date="2013-04" db="EMBL/GenBank/DDBJ databases">
        <authorList>
            <person name="Qu J."/>
            <person name="Murali S.C."/>
            <person name="Bandaranaike D."/>
            <person name="Bellair M."/>
            <person name="Blankenburg K."/>
            <person name="Chao H."/>
            <person name="Dinh H."/>
            <person name="Doddapaneni H."/>
            <person name="Downs B."/>
            <person name="Dugan-Rocha S."/>
            <person name="Elkadiri S."/>
            <person name="Gnanaolivu R.D."/>
            <person name="Hernandez B."/>
            <person name="Javaid M."/>
            <person name="Jayaseelan J.C."/>
            <person name="Lee S."/>
            <person name="Li M."/>
            <person name="Ming W."/>
            <person name="Munidasa M."/>
            <person name="Muniz J."/>
            <person name="Nguyen L."/>
            <person name="Ongeri F."/>
            <person name="Osuji N."/>
            <person name="Pu L.-L."/>
            <person name="Puazo M."/>
            <person name="Qu C."/>
            <person name="Quiroz J."/>
            <person name="Raj R."/>
            <person name="Weissenberger G."/>
            <person name="Xin Y."/>
            <person name="Zou X."/>
            <person name="Han Y."/>
            <person name="Richards S."/>
            <person name="Worley K."/>
            <person name="Muzny D."/>
            <person name="Gibbs R."/>
        </authorList>
    </citation>
    <scope>NUCLEOTIDE SEQUENCE</scope>
    <source>
        <strain evidence="1">Sampled in the wild</strain>
    </source>
</reference>
<dbReference type="OrthoDB" id="5970620at2759"/>
<gene>
    <name evidence="1" type="ORF">J437_LFUL001611</name>
</gene>
<dbReference type="GO" id="GO:0042721">
    <property type="term" value="C:TIM22 mitochondrial import inner membrane insertion complex"/>
    <property type="evidence" value="ECO:0007669"/>
    <property type="project" value="InterPro"/>
</dbReference>
<reference evidence="1" key="2">
    <citation type="submission" date="2017-10" db="EMBL/GenBank/DDBJ databases">
        <title>Ladona fulva Genome sequencing and assembly.</title>
        <authorList>
            <person name="Murali S."/>
            <person name="Richards S."/>
            <person name="Bandaranaike D."/>
            <person name="Bellair M."/>
            <person name="Blankenburg K."/>
            <person name="Chao H."/>
            <person name="Dinh H."/>
            <person name="Doddapaneni H."/>
            <person name="Dugan-Rocha S."/>
            <person name="Elkadiri S."/>
            <person name="Gnanaolivu R."/>
            <person name="Hernandez B."/>
            <person name="Skinner E."/>
            <person name="Javaid M."/>
            <person name="Lee S."/>
            <person name="Li M."/>
            <person name="Ming W."/>
            <person name="Munidasa M."/>
            <person name="Muniz J."/>
            <person name="Nguyen L."/>
            <person name="Hughes D."/>
            <person name="Osuji N."/>
            <person name="Pu L.-L."/>
            <person name="Puazo M."/>
            <person name="Qu C."/>
            <person name="Quiroz J."/>
            <person name="Raj R."/>
            <person name="Weissenberger G."/>
            <person name="Xin Y."/>
            <person name="Zou X."/>
            <person name="Han Y."/>
            <person name="Worley K."/>
            <person name="Muzny D."/>
            <person name="Gibbs R."/>
        </authorList>
    </citation>
    <scope>NUCLEOTIDE SEQUENCE</scope>
    <source>
        <strain evidence="1">Sampled in the wild</strain>
    </source>
</reference>
<dbReference type="EMBL" id="KZ308992">
    <property type="protein sequence ID" value="KAG8236130.1"/>
    <property type="molecule type" value="Genomic_DNA"/>
</dbReference>
<protein>
    <recommendedName>
        <fullName evidence="3">Mitochondrial import inner membrane translocase subunit Tim29</fullName>
    </recommendedName>
</protein>
<evidence type="ECO:0008006" key="3">
    <source>
        <dbReference type="Google" id="ProtNLM"/>
    </source>
</evidence>
<evidence type="ECO:0000313" key="1">
    <source>
        <dbReference type="EMBL" id="KAG8236130.1"/>
    </source>
</evidence>
<evidence type="ECO:0000313" key="2">
    <source>
        <dbReference type="Proteomes" id="UP000792457"/>
    </source>
</evidence>
<comment type="caution">
    <text evidence="1">The sequence shown here is derived from an EMBL/GenBank/DDBJ whole genome shotgun (WGS) entry which is preliminary data.</text>
</comment>
<dbReference type="AlphaFoldDB" id="A0A8K0KM31"/>
<dbReference type="Pfam" id="PF10171">
    <property type="entry name" value="Tim29"/>
    <property type="match status" value="1"/>
</dbReference>
<sequence length="200" mass="23716">MFQNILQYARKFPTKTVNILSRINFELPDKYKGTFLEKWHKYWKNLILDYKEVGVDTVKSVKERPLKAATYISGLGVILYLVKNNPDEHNFQSAFISCLNDISVVGETIRNPSSQEHLDFLQRCYNANVLRRLNIGIMSFIWVDNYDSVCKLYKAQCTYLQPKYSTFHERIVDVGFLNTWWGLRKYMEDYDVNPKEWEKS</sequence>
<name>A0A8K0KM31_LADFU</name>
<dbReference type="PANTHER" id="PTHR21435">
    <property type="entry name" value="MITOCHONDRIAL IMPORT INNER MEMBRANE TRANSLOCASE SUBUNIT TIM29"/>
    <property type="match status" value="1"/>
</dbReference>
<organism evidence="1 2">
    <name type="scientific">Ladona fulva</name>
    <name type="common">Scarce chaser dragonfly</name>
    <name type="synonym">Libellula fulva</name>
    <dbReference type="NCBI Taxonomy" id="123851"/>
    <lineage>
        <taxon>Eukaryota</taxon>
        <taxon>Metazoa</taxon>
        <taxon>Ecdysozoa</taxon>
        <taxon>Arthropoda</taxon>
        <taxon>Hexapoda</taxon>
        <taxon>Insecta</taxon>
        <taxon>Pterygota</taxon>
        <taxon>Palaeoptera</taxon>
        <taxon>Odonata</taxon>
        <taxon>Epiprocta</taxon>
        <taxon>Anisoptera</taxon>
        <taxon>Libelluloidea</taxon>
        <taxon>Libellulidae</taxon>
        <taxon>Ladona</taxon>
    </lineage>
</organism>
<dbReference type="PANTHER" id="PTHR21435:SF1">
    <property type="entry name" value="MITOCHONDRIAL IMPORT INNER MEMBRANE TRANSLOCASE SUBUNIT TIM29"/>
    <property type="match status" value="1"/>
</dbReference>
<dbReference type="Proteomes" id="UP000792457">
    <property type="component" value="Unassembled WGS sequence"/>
</dbReference>
<accession>A0A8K0KM31</accession>
<dbReference type="InterPro" id="IPR019322">
    <property type="entry name" value="TIMM29"/>
</dbReference>
<keyword evidence="2" id="KW-1185">Reference proteome</keyword>
<dbReference type="GO" id="GO:0045039">
    <property type="term" value="P:protein insertion into mitochondrial inner membrane"/>
    <property type="evidence" value="ECO:0007669"/>
    <property type="project" value="TreeGrafter"/>
</dbReference>
<proteinExistence type="predicted"/>